<evidence type="ECO:0000313" key="2">
    <source>
        <dbReference type="EMBL" id="TCU82414.1"/>
    </source>
</evidence>
<dbReference type="InterPro" id="IPR023159">
    <property type="entry name" value="SO1590-like_sf"/>
</dbReference>
<dbReference type="Proteomes" id="UP000255108">
    <property type="component" value="Unassembled WGS sequence"/>
</dbReference>
<sequence>MIPSKISIQFTASNWSEVAFHEHADAGKLSRASISNTLSGELTGEGVLEYLLSYTNDRDVAFMGYERIMGKIAGYEGSFVLRHDGVFSSTEGVSGTLSIEAGSGTADFSGLTGNGKIQAKAGEHGGIYTLQLSSVPMEK</sequence>
<dbReference type="EMBL" id="SMBT01000015">
    <property type="protein sequence ID" value="TCU82414.1"/>
    <property type="molecule type" value="Genomic_DNA"/>
</dbReference>
<dbReference type="Gene3D" id="2.40.350.10">
    <property type="entry name" value="SO1590-like"/>
    <property type="match status" value="1"/>
</dbReference>
<proteinExistence type="predicted"/>
<protein>
    <submittedName>
        <fullName evidence="1">Protein of uncharacterized function (DUF3224)</fullName>
    </submittedName>
    <submittedName>
        <fullName evidence="2">Uncharacterized protein DUF3224</fullName>
    </submittedName>
</protein>
<dbReference type="SUPFAM" id="SSF159238">
    <property type="entry name" value="SO1590-like"/>
    <property type="match status" value="1"/>
</dbReference>
<reference evidence="2 4" key="2">
    <citation type="submission" date="2019-03" db="EMBL/GenBank/DDBJ databases">
        <title>Genomic Encyclopedia of Type Strains, Phase IV (KMG-IV): sequencing the most valuable type-strain genomes for metagenomic binning, comparative biology and taxonomic classification.</title>
        <authorList>
            <person name="Goeker M."/>
        </authorList>
    </citation>
    <scope>NUCLEOTIDE SEQUENCE [LARGE SCALE GENOMIC DNA]</scope>
    <source>
        <strain evidence="2 4">DSM 3764</strain>
    </source>
</reference>
<evidence type="ECO:0000313" key="1">
    <source>
        <dbReference type="EMBL" id="STQ91639.1"/>
    </source>
</evidence>
<dbReference type="Pfam" id="PF11528">
    <property type="entry name" value="DUF3224"/>
    <property type="match status" value="1"/>
</dbReference>
<gene>
    <name evidence="2" type="ORF">EV682_11553</name>
    <name evidence="1" type="ORF">NCTC11159_02713</name>
</gene>
<accession>A0A377QAM0</accession>
<dbReference type="AlphaFoldDB" id="A0A377QAM0"/>
<evidence type="ECO:0000313" key="3">
    <source>
        <dbReference type="Proteomes" id="UP000255108"/>
    </source>
</evidence>
<dbReference type="Proteomes" id="UP000295794">
    <property type="component" value="Unassembled WGS sequence"/>
</dbReference>
<dbReference type="InterPro" id="IPR021607">
    <property type="entry name" value="DUF3224"/>
</dbReference>
<name>A0A377QAM0_9NEIS</name>
<dbReference type="EMBL" id="UGHR01000001">
    <property type="protein sequence ID" value="STQ91639.1"/>
    <property type="molecule type" value="Genomic_DNA"/>
</dbReference>
<reference evidence="1 3" key="1">
    <citation type="submission" date="2018-06" db="EMBL/GenBank/DDBJ databases">
        <authorList>
            <consortium name="Pathogen Informatics"/>
            <person name="Doyle S."/>
        </authorList>
    </citation>
    <scope>NUCLEOTIDE SEQUENCE [LARGE SCALE GENOMIC DNA]</scope>
    <source>
        <strain evidence="1 3">NCTC11159</strain>
    </source>
</reference>
<organism evidence="1 3">
    <name type="scientific">Iodobacter fluviatilis</name>
    <dbReference type="NCBI Taxonomy" id="537"/>
    <lineage>
        <taxon>Bacteria</taxon>
        <taxon>Pseudomonadati</taxon>
        <taxon>Pseudomonadota</taxon>
        <taxon>Betaproteobacteria</taxon>
        <taxon>Neisseriales</taxon>
        <taxon>Chitinibacteraceae</taxon>
        <taxon>Iodobacter</taxon>
    </lineage>
</organism>
<dbReference type="OrthoDB" id="8592323at2"/>
<dbReference type="RefSeq" id="WP_115227826.1">
    <property type="nucleotide sequence ID" value="NZ_CAWOLO010000015.1"/>
</dbReference>
<keyword evidence="4" id="KW-1185">Reference proteome</keyword>
<evidence type="ECO:0000313" key="4">
    <source>
        <dbReference type="Proteomes" id="UP000295794"/>
    </source>
</evidence>